<gene>
    <name evidence="2" type="ORF">METZ01_LOCUS288649</name>
</gene>
<accession>A0A382LIX7</accession>
<dbReference type="AlphaFoldDB" id="A0A382LIX7"/>
<organism evidence="2">
    <name type="scientific">marine metagenome</name>
    <dbReference type="NCBI Taxonomy" id="408172"/>
    <lineage>
        <taxon>unclassified sequences</taxon>
        <taxon>metagenomes</taxon>
        <taxon>ecological metagenomes</taxon>
    </lineage>
</organism>
<dbReference type="GO" id="GO:0003998">
    <property type="term" value="F:acylphosphatase activity"/>
    <property type="evidence" value="ECO:0007669"/>
    <property type="project" value="InterPro"/>
</dbReference>
<evidence type="ECO:0000313" key="2">
    <source>
        <dbReference type="EMBL" id="SVC35795.1"/>
    </source>
</evidence>
<dbReference type="EMBL" id="UINC01086908">
    <property type="protein sequence ID" value="SVC35795.1"/>
    <property type="molecule type" value="Genomic_DNA"/>
</dbReference>
<dbReference type="PANTHER" id="PTHR47268:SF4">
    <property type="entry name" value="ACYLPHOSPHATASE"/>
    <property type="match status" value="1"/>
</dbReference>
<reference evidence="2" key="1">
    <citation type="submission" date="2018-05" db="EMBL/GenBank/DDBJ databases">
        <authorList>
            <person name="Lanie J.A."/>
            <person name="Ng W.-L."/>
            <person name="Kazmierczak K.M."/>
            <person name="Andrzejewski T.M."/>
            <person name="Davidsen T.M."/>
            <person name="Wayne K.J."/>
            <person name="Tettelin H."/>
            <person name="Glass J.I."/>
            <person name="Rusch D."/>
            <person name="Podicherti R."/>
            <person name="Tsui H.-C.T."/>
            <person name="Winkler M.E."/>
        </authorList>
    </citation>
    <scope>NUCLEOTIDE SEQUENCE</scope>
</reference>
<dbReference type="Gene3D" id="3.30.70.100">
    <property type="match status" value="1"/>
</dbReference>
<dbReference type="InterPro" id="IPR017968">
    <property type="entry name" value="Acylphosphatase_CS"/>
</dbReference>
<dbReference type="PROSITE" id="PS00150">
    <property type="entry name" value="ACYLPHOSPHATASE_1"/>
    <property type="match status" value="1"/>
</dbReference>
<dbReference type="Pfam" id="PF00708">
    <property type="entry name" value="Acylphosphatase"/>
    <property type="match status" value="1"/>
</dbReference>
<dbReference type="InterPro" id="IPR020456">
    <property type="entry name" value="Acylphosphatase"/>
</dbReference>
<evidence type="ECO:0000259" key="1">
    <source>
        <dbReference type="PROSITE" id="PS51160"/>
    </source>
</evidence>
<name>A0A382LIX7_9ZZZZ</name>
<sequence length="98" mass="10424">MDRRSDNGPTKAITGTVRGRVQGVSFRYSMQQAAVGLNVNGWVRNLPDRSVAFHAEGQAAAVDALVRWAHSGPALASVDEVDATRAEVAGLTTFEILS</sequence>
<dbReference type="InterPro" id="IPR001792">
    <property type="entry name" value="Acylphosphatase-like_dom"/>
</dbReference>
<protein>
    <recommendedName>
        <fullName evidence="1">Acylphosphatase-like domain-containing protein</fullName>
    </recommendedName>
</protein>
<dbReference type="PANTHER" id="PTHR47268">
    <property type="entry name" value="ACYLPHOSPHATASE"/>
    <property type="match status" value="1"/>
</dbReference>
<dbReference type="SUPFAM" id="SSF54975">
    <property type="entry name" value="Acylphosphatase/BLUF domain-like"/>
    <property type="match status" value="1"/>
</dbReference>
<feature type="domain" description="Acylphosphatase-like" evidence="1">
    <location>
        <begin position="12"/>
        <end position="98"/>
    </location>
</feature>
<proteinExistence type="predicted"/>
<dbReference type="InterPro" id="IPR036046">
    <property type="entry name" value="Acylphosphatase-like_dom_sf"/>
</dbReference>
<dbReference type="PROSITE" id="PS51160">
    <property type="entry name" value="ACYLPHOSPHATASE_3"/>
    <property type="match status" value="1"/>
</dbReference>